<dbReference type="SUPFAM" id="SSF48371">
    <property type="entry name" value="ARM repeat"/>
    <property type="match status" value="1"/>
</dbReference>
<accession>A0A7G3ZIB5</accession>
<evidence type="ECO:0000256" key="4">
    <source>
        <dbReference type="ARBA" id="ARBA00023136"/>
    </source>
</evidence>
<dbReference type="GO" id="GO:0010008">
    <property type="term" value="C:endosome membrane"/>
    <property type="evidence" value="ECO:0007669"/>
    <property type="project" value="TreeGrafter"/>
</dbReference>
<dbReference type="PANTHER" id="PTHR16023:SF0">
    <property type="entry name" value="PROTEIN VAC14 HOMOLOG"/>
    <property type="match status" value="1"/>
</dbReference>
<evidence type="ECO:0000259" key="7">
    <source>
        <dbReference type="Pfam" id="PF11916"/>
    </source>
</evidence>
<dbReference type="PROSITE" id="PS50077">
    <property type="entry name" value="HEAT_REPEAT"/>
    <property type="match status" value="1"/>
</dbReference>
<dbReference type="Proteomes" id="UP000515788">
    <property type="component" value="Chromosome 5"/>
</dbReference>
<dbReference type="OrthoDB" id="5574975at2759"/>
<sequence length="856" mass="96312">MDRSIAKGLGDKLYEKRKSTALELEKLVKQCVAEGDYARIDKIIDELCRDYAYALHQPMARNAGLMGLAAAAIALGTNDVGNYLNHILPPVLACFGDQNDQVRFYACESLYNIAKIAKGEILVYFNEVFDVLCKVSADTENSVRGAAELLDRLIKDIVAETASSYISVVHSSARDVPPRVKTDLATGDVYQGDYEQDSTLAFSLPKFIPLLTERIYTINPDTRVFLVDWLKVLLSTPGLELIAFLPSFLGGLFTFLGDSHKDVRTVTHALLDLLLHEVDRISKLQSDLRRKEAERQKAIEDKAEGSSKKVDGILIAEKKKSLMSALGKLSVENNEHPVETTRQQEEARPQLAEDQNLSLESAAASSLAHLDGEDYIPGQDIRLDFPEIIEILVNNLASSEAEIQLVALRWIRAILALSPDDFVPFFSKILSLLLKLLSDQDPRISESAQIVNQQLIELCSEYDHLKDPTAISYGSIVNSMTLQFFESKVDARIACLDWLLLIYKKAPSQILEHNDSMFLTLLKSLSDKDGRLIEKALALLSSLCSDSNDNYIKKFLQDLLTLFNRDTRLLKARANFIMRQLCARLSPERIYRVISPLLDSCDGRVFVRMMIQILSTNLVTAPEVEPLRRKLRNGDDGMFFNTLFRSWCPNAISVISLCLVSENYEMAYSVLQAYVNYELSLNDLIQLDILVQLLESPVFTRLRLQLLEQQRYPFLHKSLYGILMILPQSKAFDMLNRRLNSVNSWAWQPSYEKPVYQQRNSSQVSVSCTMDSEASQYSINQRTNNRELLKHFNEACSANRSMPNDDETYETKLPFLVDSSVKASPSPRAASSDSGSVIHRNSGPKRKSGGDKSLTP</sequence>
<dbReference type="KEGG" id="tgb:HG536_0E01620"/>
<dbReference type="InterPro" id="IPR026825">
    <property type="entry name" value="Vac14"/>
</dbReference>
<feature type="region of interest" description="Disordered" evidence="6">
    <location>
        <begin position="820"/>
        <end position="856"/>
    </location>
</feature>
<reference evidence="8 9" key="1">
    <citation type="submission" date="2020-06" db="EMBL/GenBank/DDBJ databases">
        <title>The yeast mating-type switching endonuclease HO is a domesticated member of an unorthodox homing genetic element family.</title>
        <authorList>
            <person name="Coughlan A.Y."/>
            <person name="Lombardi L."/>
            <person name="Braun-Galleani S."/>
            <person name="Martos A.R."/>
            <person name="Galeote V."/>
            <person name="Bigey F."/>
            <person name="Dequin S."/>
            <person name="Byrne K.P."/>
            <person name="Wolfe K.H."/>
        </authorList>
    </citation>
    <scope>NUCLEOTIDE SEQUENCE [LARGE SCALE GENOMIC DNA]</scope>
    <source>
        <strain evidence="8 9">CBS764</strain>
    </source>
</reference>
<comment type="similarity">
    <text evidence="2">Belongs to the VAC14 family.</text>
</comment>
<dbReference type="Pfam" id="PF11916">
    <property type="entry name" value="Vac14_Fig4_bd"/>
    <property type="match status" value="1"/>
</dbReference>
<keyword evidence="3" id="KW-0677">Repeat</keyword>
<feature type="domain" description="Vacuolar protein 14 C-terminal Fig4-binding" evidence="7">
    <location>
        <begin position="568"/>
        <end position="742"/>
    </location>
</feature>
<dbReference type="PANTHER" id="PTHR16023">
    <property type="entry name" value="TAX1 BINDING PROTEIN-RELATED"/>
    <property type="match status" value="1"/>
</dbReference>
<name>A0A7G3ZIB5_9SACH</name>
<feature type="compositionally biased region" description="Low complexity" evidence="6">
    <location>
        <begin position="820"/>
        <end position="836"/>
    </location>
</feature>
<dbReference type="FunFam" id="1.25.10.10:FF:000739">
    <property type="entry name" value="VAC14p Enzyme regulator"/>
    <property type="match status" value="1"/>
</dbReference>
<organism evidence="8 9">
    <name type="scientific">Torulaspora globosa</name>
    <dbReference type="NCBI Taxonomy" id="48254"/>
    <lineage>
        <taxon>Eukaryota</taxon>
        <taxon>Fungi</taxon>
        <taxon>Dikarya</taxon>
        <taxon>Ascomycota</taxon>
        <taxon>Saccharomycotina</taxon>
        <taxon>Saccharomycetes</taxon>
        <taxon>Saccharomycetales</taxon>
        <taxon>Saccharomycetaceae</taxon>
        <taxon>Torulaspora</taxon>
    </lineage>
</organism>
<evidence type="ECO:0000256" key="5">
    <source>
        <dbReference type="PROSITE-ProRule" id="PRU00103"/>
    </source>
</evidence>
<evidence type="ECO:0000256" key="6">
    <source>
        <dbReference type="SAM" id="MobiDB-lite"/>
    </source>
</evidence>
<gene>
    <name evidence="8" type="ORF">HG536_0E01620</name>
</gene>
<evidence type="ECO:0000256" key="2">
    <source>
        <dbReference type="ARBA" id="ARBA00010225"/>
    </source>
</evidence>
<dbReference type="GO" id="GO:0006661">
    <property type="term" value="P:phosphatidylinositol biosynthetic process"/>
    <property type="evidence" value="ECO:0007669"/>
    <property type="project" value="InterPro"/>
</dbReference>
<evidence type="ECO:0000313" key="8">
    <source>
        <dbReference type="EMBL" id="QLL33251.1"/>
    </source>
</evidence>
<dbReference type="EMBL" id="CP059250">
    <property type="protein sequence ID" value="QLL33251.1"/>
    <property type="molecule type" value="Genomic_DNA"/>
</dbReference>
<dbReference type="InterPro" id="IPR016024">
    <property type="entry name" value="ARM-type_fold"/>
</dbReference>
<dbReference type="RefSeq" id="XP_037139925.1">
    <property type="nucleotide sequence ID" value="XM_037284029.1"/>
</dbReference>
<keyword evidence="4" id="KW-0472">Membrane</keyword>
<dbReference type="GO" id="GO:0000329">
    <property type="term" value="C:fungal-type vacuole membrane"/>
    <property type="evidence" value="ECO:0007669"/>
    <property type="project" value="TreeGrafter"/>
</dbReference>
<feature type="repeat" description="HEAT" evidence="5">
    <location>
        <begin position="87"/>
        <end position="122"/>
    </location>
</feature>
<keyword evidence="9" id="KW-1185">Reference proteome</keyword>
<dbReference type="InterPro" id="IPR011989">
    <property type="entry name" value="ARM-like"/>
</dbReference>
<dbReference type="Gene3D" id="1.25.10.10">
    <property type="entry name" value="Leucine-rich Repeat Variant"/>
    <property type="match status" value="4"/>
</dbReference>
<evidence type="ECO:0000313" key="9">
    <source>
        <dbReference type="Proteomes" id="UP000515788"/>
    </source>
</evidence>
<dbReference type="GeneID" id="59326447"/>
<protein>
    <recommendedName>
        <fullName evidence="7">Vacuolar protein 14 C-terminal Fig4-binding domain-containing protein</fullName>
    </recommendedName>
</protein>
<dbReference type="InterPro" id="IPR021133">
    <property type="entry name" value="HEAT_type_2"/>
</dbReference>
<dbReference type="AlphaFoldDB" id="A0A7G3ZIB5"/>
<comment type="subcellular location">
    <subcellularLocation>
        <location evidence="1">Endomembrane system</location>
    </subcellularLocation>
</comment>
<dbReference type="Pfam" id="PF12755">
    <property type="entry name" value="Vac14_Fab1_bd"/>
    <property type="match status" value="1"/>
</dbReference>
<dbReference type="GO" id="GO:0070772">
    <property type="term" value="C:PAS complex"/>
    <property type="evidence" value="ECO:0007669"/>
    <property type="project" value="InterPro"/>
</dbReference>
<proteinExistence type="inferred from homology"/>
<evidence type="ECO:0000256" key="1">
    <source>
        <dbReference type="ARBA" id="ARBA00004308"/>
    </source>
</evidence>
<dbReference type="InterPro" id="IPR021841">
    <property type="entry name" value="VAC14_Fig4p-bd"/>
</dbReference>
<evidence type="ECO:0000256" key="3">
    <source>
        <dbReference type="ARBA" id="ARBA00022737"/>
    </source>
</evidence>